<dbReference type="Proteomes" id="UP001293593">
    <property type="component" value="Unassembled WGS sequence"/>
</dbReference>
<evidence type="ECO:0000256" key="2">
    <source>
        <dbReference type="ARBA" id="ARBA00022737"/>
    </source>
</evidence>
<keyword evidence="7" id="KW-1185">Reference proteome</keyword>
<evidence type="ECO:0000313" key="7">
    <source>
        <dbReference type="Proteomes" id="UP001293593"/>
    </source>
</evidence>
<dbReference type="Pfam" id="PF01535">
    <property type="entry name" value="PPR"/>
    <property type="match status" value="7"/>
</dbReference>
<dbReference type="FunFam" id="1.25.40.10:FF:000031">
    <property type="entry name" value="Pentatricopeptide repeat-containing protein mitochondrial"/>
    <property type="match status" value="1"/>
</dbReference>
<dbReference type="FunFam" id="1.25.40.10:FF:000366">
    <property type="entry name" value="Pentatricopeptide (PPR) repeat-containing protein"/>
    <property type="match status" value="1"/>
</dbReference>
<evidence type="ECO:0000313" key="6">
    <source>
        <dbReference type="EMBL" id="KAK4276344.1"/>
    </source>
</evidence>
<dbReference type="AlphaFoldDB" id="A0AAE1JYF4"/>
<evidence type="ECO:0000256" key="3">
    <source>
        <dbReference type="ARBA" id="ARBA00061659"/>
    </source>
</evidence>
<dbReference type="FunFam" id="1.25.40.10:FF:000343">
    <property type="entry name" value="Pentatricopeptide repeat-containing protein At3g58590"/>
    <property type="match status" value="2"/>
</dbReference>
<dbReference type="PANTHER" id="PTHR47926:SF382">
    <property type="entry name" value="PENTACOTRIPEPTIDE-REPEAT REGION OF PRORP DOMAIN-CONTAINING PROTEIN"/>
    <property type="match status" value="1"/>
</dbReference>
<dbReference type="InterPro" id="IPR011990">
    <property type="entry name" value="TPR-like_helical_dom_sf"/>
</dbReference>
<feature type="domain" description="DYW" evidence="5">
    <location>
        <begin position="884"/>
        <end position="976"/>
    </location>
</feature>
<dbReference type="NCBIfam" id="TIGR00756">
    <property type="entry name" value="PPR"/>
    <property type="match status" value="4"/>
</dbReference>
<dbReference type="InterPro" id="IPR046960">
    <property type="entry name" value="PPR_At4g14850-like_plant"/>
</dbReference>
<comment type="caution">
    <text evidence="6">The sequence shown here is derived from an EMBL/GenBank/DDBJ whole genome shotgun (WGS) entry which is preliminary data.</text>
</comment>
<dbReference type="PROSITE" id="PS51375">
    <property type="entry name" value="PPR"/>
    <property type="match status" value="6"/>
</dbReference>
<proteinExistence type="inferred from homology"/>
<feature type="repeat" description="PPR" evidence="4">
    <location>
        <begin position="367"/>
        <end position="401"/>
    </location>
</feature>
<dbReference type="GO" id="GO:0008270">
    <property type="term" value="F:zinc ion binding"/>
    <property type="evidence" value="ECO:0007669"/>
    <property type="project" value="InterPro"/>
</dbReference>
<dbReference type="GO" id="GO:0009451">
    <property type="term" value="P:RNA modification"/>
    <property type="evidence" value="ECO:0007669"/>
    <property type="project" value="InterPro"/>
</dbReference>
<protein>
    <recommendedName>
        <fullName evidence="5">DYW domain-containing protein</fullName>
    </recommendedName>
</protein>
<organism evidence="6 7">
    <name type="scientific">Acacia crassicarpa</name>
    <name type="common">northern wattle</name>
    <dbReference type="NCBI Taxonomy" id="499986"/>
    <lineage>
        <taxon>Eukaryota</taxon>
        <taxon>Viridiplantae</taxon>
        <taxon>Streptophyta</taxon>
        <taxon>Embryophyta</taxon>
        <taxon>Tracheophyta</taxon>
        <taxon>Spermatophyta</taxon>
        <taxon>Magnoliopsida</taxon>
        <taxon>eudicotyledons</taxon>
        <taxon>Gunneridae</taxon>
        <taxon>Pentapetalae</taxon>
        <taxon>rosids</taxon>
        <taxon>fabids</taxon>
        <taxon>Fabales</taxon>
        <taxon>Fabaceae</taxon>
        <taxon>Caesalpinioideae</taxon>
        <taxon>mimosoid clade</taxon>
        <taxon>Acacieae</taxon>
        <taxon>Acacia</taxon>
    </lineage>
</organism>
<dbReference type="GO" id="GO:0005739">
    <property type="term" value="C:mitochondrion"/>
    <property type="evidence" value="ECO:0007669"/>
    <property type="project" value="UniProtKB-ARBA"/>
</dbReference>
<accession>A0AAE1JYF4</accession>
<comment type="similarity">
    <text evidence="1">Belongs to the PPR family. PCMP-H subfamily.</text>
</comment>
<comment type="similarity">
    <text evidence="3">Belongs to the PPR family. PCMP-E subfamily.</text>
</comment>
<feature type="repeat" description="PPR" evidence="4">
    <location>
        <begin position="468"/>
        <end position="502"/>
    </location>
</feature>
<name>A0AAE1JYF4_9FABA</name>
<feature type="repeat" description="PPR" evidence="4">
    <location>
        <begin position="266"/>
        <end position="300"/>
    </location>
</feature>
<dbReference type="PANTHER" id="PTHR47926">
    <property type="entry name" value="PENTATRICOPEPTIDE REPEAT-CONTAINING PROTEIN"/>
    <property type="match status" value="1"/>
</dbReference>
<evidence type="ECO:0000256" key="1">
    <source>
        <dbReference type="ARBA" id="ARBA00006643"/>
    </source>
</evidence>
<reference evidence="6" key="1">
    <citation type="submission" date="2023-10" db="EMBL/GenBank/DDBJ databases">
        <title>Chromosome-level genome of the transformable northern wattle, Acacia crassicarpa.</title>
        <authorList>
            <person name="Massaro I."/>
            <person name="Sinha N.R."/>
            <person name="Poethig S."/>
            <person name="Leichty A.R."/>
        </authorList>
    </citation>
    <scope>NUCLEOTIDE SEQUENCE</scope>
    <source>
        <strain evidence="6">Acra3RX</strain>
        <tissue evidence="6">Leaf</tissue>
    </source>
</reference>
<feature type="repeat" description="PPR" evidence="4">
    <location>
        <begin position="569"/>
        <end position="603"/>
    </location>
</feature>
<gene>
    <name evidence="6" type="ORF">QN277_019302</name>
</gene>
<dbReference type="FunFam" id="1.25.40.10:FF:000073">
    <property type="entry name" value="Pentatricopeptide repeat-containing protein chloroplastic"/>
    <property type="match status" value="2"/>
</dbReference>
<evidence type="ECO:0000259" key="5">
    <source>
        <dbReference type="Pfam" id="PF14432"/>
    </source>
</evidence>
<dbReference type="Pfam" id="PF20431">
    <property type="entry name" value="E_motif"/>
    <property type="match status" value="1"/>
</dbReference>
<sequence length="976" mass="109952">MAHPTVASEMPSLPCFQHPSRVFNNSTYVNVSLRVKSLCSVALGTSNSDFMDKLSVMSQGHTERLWAMPRRLPSFNRTNSESHRDNKEEEYVNVNSKERIKQYSAWLHTCAFKKSLNEGRAVHGHQIRGGVDPDSHFWVSLINMYAKCGCPAYARQMLAKMSEQDVVSWTTVINSFVAQGNAREGINLFCEMRQEGIKPNEFTLATCLRACSMCSSIDFGKQVKAEAIKVGLLSDSFIGSALVDLYAKCGELSLADKMFFCMPEQNEVLWNVLLSRHAQLGYGKEVIRLFGKMLKSEVKFSKYTLSSVLKGCENSRDLRNGQIVHCLAIKNGFELDKFLACNLIDMYSKCLLVGDAFKLFSMIKGHDVVSWSTMISCVDQHGHHSEATKLFNLMRHKDVQPNQYTFASVVSASTELGDLHIGESIHACILKYGFEHDISVSNALIRMYMKNGCVHDGARVFEALTRPDLISWNSLLSGFHDYHCHESGPRIFYQMLVEGFRPNMYSFISVLRSCSSHLDLGFGKQVHAQVLKNNLNGNDYVGTALLDMYAQCGCMEASCVAFNRLDSRNIFTWTVIINGFVRNDLAEKGIECINLMQREGVKPNEFTLAGCISGCSQITAIKSGRQLHSMVIKSGHLCDVFVCSALVDMYAKCGQIEDAEIIFNSLVRYDTVLWNTMICGFSAHGQGEKALKIFEEMKDNNYIPDEVTFIGVLSACSHIGLVEEGKWYFNSMSTLYGISPTDEHYACMVDILSRAGRFDEVKSFIEEMNLTSNSLVWETILGACAKHGNIKLGERASEKIFALRPETDSNYILLSNIFAGKGKWAEVKRVRALMSNLGVKKEPGCSWVEINNHVHVFVSDGVHPSILEIHSKLEELDKKLRLVGYVPQIEHVLHNVLGEEKKDYLIHHSEKLALAFALLSTTPMKKIMIFKNLRICGDCHNYMKLISDIIDREIVVRDVKRFHHFKGGYCSCQDYW</sequence>
<dbReference type="GO" id="GO:0003723">
    <property type="term" value="F:RNA binding"/>
    <property type="evidence" value="ECO:0007669"/>
    <property type="project" value="InterPro"/>
</dbReference>
<dbReference type="InterPro" id="IPR032867">
    <property type="entry name" value="DYW_dom"/>
</dbReference>
<dbReference type="InterPro" id="IPR002885">
    <property type="entry name" value="PPR_rpt"/>
</dbReference>
<keyword evidence="2" id="KW-0677">Repeat</keyword>
<feature type="repeat" description="PPR" evidence="4">
    <location>
        <begin position="165"/>
        <end position="199"/>
    </location>
</feature>
<dbReference type="Pfam" id="PF13041">
    <property type="entry name" value="PPR_2"/>
    <property type="match status" value="4"/>
</dbReference>
<dbReference type="Gene3D" id="1.25.40.10">
    <property type="entry name" value="Tetratricopeptide repeat domain"/>
    <property type="match status" value="5"/>
</dbReference>
<evidence type="ECO:0000256" key="4">
    <source>
        <dbReference type="PROSITE-ProRule" id="PRU00708"/>
    </source>
</evidence>
<dbReference type="Pfam" id="PF14432">
    <property type="entry name" value="DYW_deaminase"/>
    <property type="match status" value="1"/>
</dbReference>
<dbReference type="FunFam" id="1.25.40.10:FF:000205">
    <property type="entry name" value="Pentatricopeptide repeat-containing protein, mitochondrial"/>
    <property type="match status" value="1"/>
</dbReference>
<dbReference type="InterPro" id="IPR046848">
    <property type="entry name" value="E_motif"/>
</dbReference>
<feature type="repeat" description="PPR" evidence="4">
    <location>
        <begin position="670"/>
        <end position="704"/>
    </location>
</feature>
<dbReference type="EMBL" id="JAWXYG010000004">
    <property type="protein sequence ID" value="KAK4276344.1"/>
    <property type="molecule type" value="Genomic_DNA"/>
</dbReference>